<sequence>MKGANMTIYGVDDRFAIEPQADLSLCWASTVKAVAGYMGEKVDSQETLANAYKNKTDGNDVSKVLRQEYGIDSNILLDWRKQSESSADDAMIQDLELNLKYHLDKPLLCGLTAANFNRIDNKPYRHATLIIGYDDVKQQVTIADPAQKNDPKLKVATRDLVRGFMYMKKSSLGPRASQRIASDSDNLLLKIYMLVEFDKKTTP</sequence>
<evidence type="ECO:0000313" key="3">
    <source>
        <dbReference type="Proteomes" id="UP000029995"/>
    </source>
</evidence>
<feature type="domain" description="Peptidase C39-like" evidence="1">
    <location>
        <begin position="19"/>
        <end position="146"/>
    </location>
</feature>
<dbReference type="EMBL" id="JANX01000140">
    <property type="protein sequence ID" value="KGM33881.1"/>
    <property type="molecule type" value="Genomic_DNA"/>
</dbReference>
<dbReference type="AlphaFoldDB" id="A0A0A0D5E3"/>
<evidence type="ECO:0000313" key="2">
    <source>
        <dbReference type="EMBL" id="KGM33881.1"/>
    </source>
</evidence>
<dbReference type="Pfam" id="PF13529">
    <property type="entry name" value="Peptidase_C39_2"/>
    <property type="match status" value="1"/>
</dbReference>
<reference evidence="2 3" key="1">
    <citation type="submission" date="2014-01" db="EMBL/GenBank/DDBJ databases">
        <title>Genome sequence determination for a cystic fibrosis isolate, Inquilinus limosus.</title>
        <authorList>
            <person name="Pino M."/>
            <person name="Di Conza J."/>
            <person name="Gutkind G."/>
        </authorList>
    </citation>
    <scope>NUCLEOTIDE SEQUENCE [LARGE SCALE GENOMIC DNA]</scope>
    <source>
        <strain evidence="2 3">MP06</strain>
    </source>
</reference>
<gene>
    <name evidence="2" type="ORF">P409_13390</name>
</gene>
<comment type="caution">
    <text evidence="2">The sequence shown here is derived from an EMBL/GenBank/DDBJ whole genome shotgun (WGS) entry which is preliminary data.</text>
</comment>
<name>A0A0A0D5E3_9PROT</name>
<dbReference type="Proteomes" id="UP000029995">
    <property type="component" value="Unassembled WGS sequence"/>
</dbReference>
<evidence type="ECO:0000259" key="1">
    <source>
        <dbReference type="Pfam" id="PF13529"/>
    </source>
</evidence>
<accession>A0A0A0D5E3</accession>
<organism evidence="2 3">
    <name type="scientific">Inquilinus limosus MP06</name>
    <dbReference type="NCBI Taxonomy" id="1398085"/>
    <lineage>
        <taxon>Bacteria</taxon>
        <taxon>Pseudomonadati</taxon>
        <taxon>Pseudomonadota</taxon>
        <taxon>Alphaproteobacteria</taxon>
        <taxon>Rhodospirillales</taxon>
        <taxon>Rhodospirillaceae</taxon>
        <taxon>Inquilinus</taxon>
    </lineage>
</organism>
<proteinExistence type="predicted"/>
<protein>
    <recommendedName>
        <fullName evidence="1">Peptidase C39-like domain-containing protein</fullName>
    </recommendedName>
</protein>
<dbReference type="InterPro" id="IPR039564">
    <property type="entry name" value="Peptidase_C39-like"/>
</dbReference>